<evidence type="ECO:0000313" key="1">
    <source>
        <dbReference type="EMBL" id="MBB6340844.1"/>
    </source>
</evidence>
<protein>
    <submittedName>
        <fullName evidence="1">Putative metal-dependent hydrolase</fullName>
    </submittedName>
</protein>
<keyword evidence="1" id="KW-0378">Hydrolase</keyword>
<evidence type="ECO:0000313" key="2">
    <source>
        <dbReference type="Proteomes" id="UP000557193"/>
    </source>
</evidence>
<sequence>MARNHQKPAQVDISVRRMDFAFTDIPRYWALNDPVCTHFLNALSLTFPDGERFFVDSVRALRDRVEDKVRQKEISGFIGQEAMHSKEHETFNQMLEGQGYGPVIEPALKLTRFLLTRARTMLTPKQMLGATAGLEHITAILAQRMLRDPRLIEGLDPSVRALWVWHAIEEIEHKAVAFDLYQDVVGSYWGRVRLLLAGSTGLLGYCVRYTWAFLKADGLHTNPKVLARGLWRLFGWNGIVSGVIPDYLQYFRPGFHPWQEDNSSMIARWKEILPQPSNAAASATA</sequence>
<dbReference type="Proteomes" id="UP000557193">
    <property type="component" value="Unassembled WGS sequence"/>
</dbReference>
<gene>
    <name evidence="1" type="ORF">HNP49_000994</name>
</gene>
<dbReference type="PANTHER" id="PTHR39456:SF1">
    <property type="entry name" value="METAL-DEPENDENT HYDROLASE"/>
    <property type="match status" value="1"/>
</dbReference>
<keyword evidence="2" id="KW-1185">Reference proteome</keyword>
<dbReference type="EMBL" id="JACHLL010000001">
    <property type="protein sequence ID" value="MBB6340844.1"/>
    <property type="molecule type" value="Genomic_DNA"/>
</dbReference>
<dbReference type="Pfam" id="PF10118">
    <property type="entry name" value="Metal_hydrol"/>
    <property type="match status" value="1"/>
</dbReference>
<accession>A0A7X0BT84</accession>
<dbReference type="GO" id="GO:0016787">
    <property type="term" value="F:hydrolase activity"/>
    <property type="evidence" value="ECO:0007669"/>
    <property type="project" value="UniProtKB-KW"/>
</dbReference>
<dbReference type="PANTHER" id="PTHR39456">
    <property type="entry name" value="METAL-DEPENDENT HYDROLASE"/>
    <property type="match status" value="1"/>
</dbReference>
<dbReference type="RefSeq" id="WP_184681090.1">
    <property type="nucleotide sequence ID" value="NZ_JACHLL010000001.1"/>
</dbReference>
<organism evidence="1 2">
    <name type="scientific">Pseudomonas fluvialis</name>
    <dbReference type="NCBI Taxonomy" id="1793966"/>
    <lineage>
        <taxon>Bacteria</taxon>
        <taxon>Pseudomonadati</taxon>
        <taxon>Pseudomonadota</taxon>
        <taxon>Gammaproteobacteria</taxon>
        <taxon>Pseudomonadales</taxon>
        <taxon>Pseudomonadaceae</taxon>
        <taxon>Pseudomonas</taxon>
    </lineage>
</organism>
<dbReference type="AlphaFoldDB" id="A0A7X0BT84"/>
<dbReference type="InterPro" id="IPR016516">
    <property type="entry name" value="UCP07580"/>
</dbReference>
<name>A0A7X0BT84_9PSED</name>
<dbReference type="PIRSF" id="PIRSF007580">
    <property type="entry name" value="UCP07580"/>
    <property type="match status" value="1"/>
</dbReference>
<reference evidence="1 2" key="1">
    <citation type="submission" date="2020-08" db="EMBL/GenBank/DDBJ databases">
        <title>Functional genomics of gut bacteria from endangered species of beetles.</title>
        <authorList>
            <person name="Carlos-Shanley C."/>
        </authorList>
    </citation>
    <scope>NUCLEOTIDE SEQUENCE [LARGE SCALE GENOMIC DNA]</scope>
    <source>
        <strain evidence="1 2">S00202</strain>
    </source>
</reference>
<comment type="caution">
    <text evidence="1">The sequence shown here is derived from an EMBL/GenBank/DDBJ whole genome shotgun (WGS) entry which is preliminary data.</text>
</comment>
<proteinExistence type="predicted"/>